<dbReference type="KEGG" id="nhy:JQS43_18595"/>
<accession>A0A895YDV2</accession>
<feature type="domain" description="LamG-like jellyroll fold" evidence="5">
    <location>
        <begin position="1821"/>
        <end position="1961"/>
    </location>
</feature>
<dbReference type="Proteomes" id="UP000662857">
    <property type="component" value="Chromosome"/>
</dbReference>
<organism evidence="6 7">
    <name type="scientific">Natronosporangium hydrolyticum</name>
    <dbReference type="NCBI Taxonomy" id="2811111"/>
    <lineage>
        <taxon>Bacteria</taxon>
        <taxon>Bacillati</taxon>
        <taxon>Actinomycetota</taxon>
        <taxon>Actinomycetes</taxon>
        <taxon>Micromonosporales</taxon>
        <taxon>Micromonosporaceae</taxon>
        <taxon>Natronosporangium</taxon>
    </lineage>
</organism>
<keyword evidence="2" id="KW-1015">Disulfide bond</keyword>
<evidence type="ECO:0000256" key="2">
    <source>
        <dbReference type="ARBA" id="ARBA00023157"/>
    </source>
</evidence>
<keyword evidence="1 4" id="KW-0732">Signal</keyword>
<evidence type="ECO:0000313" key="6">
    <source>
        <dbReference type="EMBL" id="QSB13579.1"/>
    </source>
</evidence>
<dbReference type="EMBL" id="CP070499">
    <property type="protein sequence ID" value="QSB13579.1"/>
    <property type="molecule type" value="Genomic_DNA"/>
</dbReference>
<dbReference type="Gene3D" id="2.60.120.200">
    <property type="match status" value="3"/>
</dbReference>
<evidence type="ECO:0000256" key="1">
    <source>
        <dbReference type="ARBA" id="ARBA00022729"/>
    </source>
</evidence>
<gene>
    <name evidence="6" type="ORF">JQS43_18595</name>
</gene>
<dbReference type="SUPFAM" id="SSF49899">
    <property type="entry name" value="Concanavalin A-like lectins/glucanases"/>
    <property type="match status" value="3"/>
</dbReference>
<dbReference type="PANTHER" id="PTHR46943:SF1">
    <property type="entry name" value="PENTRAXIN-RELATED PROTEIN PTX3"/>
    <property type="match status" value="1"/>
</dbReference>
<dbReference type="InterPro" id="IPR042837">
    <property type="entry name" value="PTX3"/>
</dbReference>
<evidence type="ECO:0000313" key="7">
    <source>
        <dbReference type="Proteomes" id="UP000662857"/>
    </source>
</evidence>
<dbReference type="Pfam" id="PF13385">
    <property type="entry name" value="Laminin_G_3"/>
    <property type="match status" value="3"/>
</dbReference>
<protein>
    <submittedName>
        <fullName evidence="6">LamG domain-containing protein</fullName>
    </submittedName>
</protein>
<feature type="domain" description="LamG-like jellyroll fold" evidence="5">
    <location>
        <begin position="1601"/>
        <end position="1743"/>
    </location>
</feature>
<feature type="region of interest" description="Disordered" evidence="3">
    <location>
        <begin position="1120"/>
        <end position="1152"/>
    </location>
</feature>
<keyword evidence="7" id="KW-1185">Reference proteome</keyword>
<feature type="domain" description="LamG-like jellyroll fold" evidence="5">
    <location>
        <begin position="1387"/>
        <end position="1528"/>
    </location>
</feature>
<proteinExistence type="predicted"/>
<evidence type="ECO:0000256" key="4">
    <source>
        <dbReference type="SAM" id="SignalP"/>
    </source>
</evidence>
<dbReference type="InterPro" id="IPR013320">
    <property type="entry name" value="ConA-like_dom_sf"/>
</dbReference>
<feature type="region of interest" description="Disordered" evidence="3">
    <location>
        <begin position="867"/>
        <end position="886"/>
    </location>
</feature>
<dbReference type="RefSeq" id="WP_239675674.1">
    <property type="nucleotide sequence ID" value="NZ_CP070499.1"/>
</dbReference>
<feature type="signal peptide" evidence="4">
    <location>
        <begin position="1"/>
        <end position="30"/>
    </location>
</feature>
<dbReference type="GO" id="GO:0006955">
    <property type="term" value="P:immune response"/>
    <property type="evidence" value="ECO:0007669"/>
    <property type="project" value="InterPro"/>
</dbReference>
<evidence type="ECO:0000259" key="5">
    <source>
        <dbReference type="SMART" id="SM00560"/>
    </source>
</evidence>
<evidence type="ECO:0000256" key="3">
    <source>
        <dbReference type="SAM" id="MobiDB-lite"/>
    </source>
</evidence>
<reference evidence="6" key="1">
    <citation type="submission" date="2021-02" db="EMBL/GenBank/DDBJ databases">
        <title>Natrosporangium hydrolyticum gen. nov., sp. nov, a haloalkaliphilic actinobacterium from a soda solonchak soil.</title>
        <authorList>
            <person name="Sorokin D.Y."/>
            <person name="Khijniak T.V."/>
            <person name="Zakharycheva A.P."/>
            <person name="Boueva O.V."/>
            <person name="Ariskina E.V."/>
            <person name="Hahnke R.L."/>
            <person name="Bunk B."/>
            <person name="Sproer C."/>
            <person name="Schumann P."/>
            <person name="Evtushenko L.I."/>
            <person name="Kublanov I.V."/>
        </authorList>
    </citation>
    <scope>NUCLEOTIDE SEQUENCE</scope>
    <source>
        <strain evidence="6">DSM 106523</strain>
    </source>
</reference>
<name>A0A895YDV2_9ACTN</name>
<sequence>MRSLRSAVVRWTAALLCLVLVVAVEQPALAQGPDGAPSTLCAAQEGPYGLTAGDHGSAARLAAECGESVEIEAGRSPTQRQVAEPDGSVTLESYLRPQWARDAAGEWVDVDPQLVPDGAGGFTTAASVVDIEVSGGGAGALVRATDQAGRWLSVTWPDTLPEPAVEGASATFPGVFEGVDLRVTAGVDSFAYMLVVHSAEAAAVELADVGVRLAAEELEVAQEPTGGVVAVDPDGEVVFGAPGAAMWDSSVAGLDIEQQASLAQGNPEWGASQYRHEDDPQPGQRVDLDLSLDGDVLHVLTDVEFLSDPSVAFPVTIDPTFSAAKTAWTVVADGQYSNTTWWDDNAWPRDGFGGRIRMGYDSRDGLSWRSMASFDVAGIGSSVVNSAELGLRVRHVHTCASGNASARVFVEVGRSDALVQDEVPTSWSSTSGGWFADGRLATAPYPDFVVEAGTCGGVDVIGAGGGRDMTVGGADLRGLLQHQADSSGEVVTLGLDAYGEHSAARATGYADSLALTVNYTPVVAVPTDLSTGGVGCLAPAGSRVSGALPVLAGVPRNSEGTVVAEFELRTLGGSQPLQSWISEVLASGEPVGWQVAESLPDGEYRWRMRSEHPDSGVSSGWSGWCEFRVDSLVDVEPPAEFEEPMECPVTVPASGEELLEAADESMALLLAQVCDAEVEALSEREFGMRVVARPDGNLVAEQYTMPRWAHDEDGEWAEVDPAFEADGQGRLVTSVAVSQVEVSAGGEADPLVTATDPDGGSVSLWWPDELPTPVVDGETVTYPEVFDEVDLQVTAGVDGFSYVLVVKSAAAAVSPELAAVEVGITAGDGFDLLQDADGVVMVRDGAGEAVFSSPAAYMWDSSEPVAAESGAGISGEGEGSGDPEPTPGRIAQMPLDLDGGVLRVEPDQDLLSDPDVEFPVMIDPPFTGRHTHWASVHQQQAGRGWTDDSAWPRQGGMRVGRLGNWPNSQPCQDACGLWRSAVRFNINRLSGRHIVSAQVKLTQTHTSGCGTYGLQLWYVTAITSGVTWNQMQSRWQNQLQSQNVASSNSGCGLPNRGVTFGASAVRSRVQTHANAGHSQLSFGLRSTPESSIDPYRRIAPGSLALEVVYNQFAQMPTNLSTDGRGCATSGPGPWLTTQRPTLSGVPRDPDGRTGAHLQIRRIGSSATHYSWQTARNRNHNTVVNHRIPTSDRLSSGSYRWRMRSLDNLASAGASDWRQWCYFRVDVTSPTAPTVEVVGDPPAAGDEVTLRFRSSDAHSGLDRFEFGINEEVRRQQVSASSSGTAEVTFTASESGGHMWVYVWSRDNAGNLSNRSVFDFYAARFVEATPAAAWRLDGDAVDDSGQGHELMFGNGADWEADAGLPGDTSLGFDGEGCVSTTAPVVRTDAEYTVSAWVRLDDNSQRQTVMGPAGDGRMGFYLRYRQASDQWQFMLGQNDDREQVFASLFSAQAPVVGQWTHITVRVDPAARYMQMFIDGQLVDGRAIPWATWNATGPMYVGCSARNSGYTWDYFDGAIHHVGVWQGLRTVDEIEAAYQGELPAGLTGDWQLRGDGRDSSDHVRGVEVPTGVGFVDDQYGRQRSAMQLPGGLEAQAQTPVVKTDQAFSVAAWARLDDKGGFRTVVSQGGEHVNTFNLGYHGSLDRWQLSMPSNDAAAPAHWHHALSAGAPQVGQWYHLVGVFDPAAGRLRLYVDGALSGSNNGPAQPWRGQDTLLIGAGGTADGSRFNHMVGAISDVKTWRGALTDEQAAHAYGGNPAVEWLSQWNLNGNGQDVRGNHPLTMVGTDGVDYEWVSDQRCRPFHALGLHLSGAGHAVTSGPVVTTDESFTVTAWVKVDSIGGYQTVLSQAGQTRSAFYLQATPEGAWRFAMPQEDADSTAWVAADSSTGAVQEGQWTHLAGVFDLAAGEIRLYVDGQLEATGSGITAPWQAAGSLYIGAGLDDGQVAQNLQGAVDMATAWSSTVDPDRLLEMGRSTGVPGFCPF</sequence>
<dbReference type="SMART" id="SM00560">
    <property type="entry name" value="LamGL"/>
    <property type="match status" value="3"/>
</dbReference>
<feature type="chain" id="PRO_5034760729" evidence="4">
    <location>
        <begin position="31"/>
        <end position="1978"/>
    </location>
</feature>
<dbReference type="PANTHER" id="PTHR46943">
    <property type="entry name" value="PENTRAXIN-RELATED PROTEIN PTX3"/>
    <property type="match status" value="1"/>
</dbReference>
<dbReference type="InterPro" id="IPR006558">
    <property type="entry name" value="LamG-like"/>
</dbReference>